<feature type="domain" description="Haemolysin activator HlyB C-terminal" evidence="1">
    <location>
        <begin position="1077"/>
        <end position="1187"/>
    </location>
</feature>
<evidence type="ECO:0000259" key="1">
    <source>
        <dbReference type="Pfam" id="PF03865"/>
    </source>
</evidence>
<evidence type="ECO:0000313" key="2">
    <source>
        <dbReference type="EMBL" id="QCW99440.1"/>
    </source>
</evidence>
<dbReference type="EMBL" id="CP040710">
    <property type="protein sequence ID" value="QCW99440.1"/>
    <property type="molecule type" value="Genomic_DNA"/>
</dbReference>
<reference evidence="2 3" key="1">
    <citation type="submission" date="2019-05" db="EMBL/GenBank/DDBJ databases">
        <title>Genome sequencing of F202Z8.</title>
        <authorList>
            <person name="Kwon Y.M."/>
        </authorList>
    </citation>
    <scope>NUCLEOTIDE SEQUENCE [LARGE SCALE GENOMIC DNA]</scope>
    <source>
        <strain evidence="2 3">F202Z8</strain>
    </source>
</reference>
<dbReference type="SUPFAM" id="SSF56300">
    <property type="entry name" value="Metallo-dependent phosphatases"/>
    <property type="match status" value="1"/>
</dbReference>
<organism evidence="2 3">
    <name type="scientific">Aggregatimonas sangjinii</name>
    <dbReference type="NCBI Taxonomy" id="2583587"/>
    <lineage>
        <taxon>Bacteria</taxon>
        <taxon>Pseudomonadati</taxon>
        <taxon>Bacteroidota</taxon>
        <taxon>Flavobacteriia</taxon>
        <taxon>Flavobacteriales</taxon>
        <taxon>Flavobacteriaceae</taxon>
        <taxon>Aggregatimonas</taxon>
    </lineage>
</organism>
<dbReference type="Pfam" id="PF03865">
    <property type="entry name" value="ShlB"/>
    <property type="match status" value="1"/>
</dbReference>
<proteinExistence type="predicted"/>
<dbReference type="Proteomes" id="UP000310017">
    <property type="component" value="Chromosome"/>
</dbReference>
<dbReference type="KEGG" id="asag:FGM00_04695"/>
<dbReference type="InterPro" id="IPR029052">
    <property type="entry name" value="Metallo-depent_PP-like"/>
</dbReference>
<name>A0A5B7SR23_9FLAO</name>
<dbReference type="AlphaFoldDB" id="A0A5B7SR23"/>
<dbReference type="Gene3D" id="3.60.21.10">
    <property type="match status" value="1"/>
</dbReference>
<dbReference type="OrthoDB" id="333971at2"/>
<dbReference type="PROSITE" id="PS51257">
    <property type="entry name" value="PROKAR_LIPOPROTEIN"/>
    <property type="match status" value="1"/>
</dbReference>
<dbReference type="RefSeq" id="WP_138851793.1">
    <property type="nucleotide sequence ID" value="NZ_CP040710.1"/>
</dbReference>
<accession>A0A5B7SR23</accession>
<protein>
    <recommendedName>
        <fullName evidence="1">Haemolysin activator HlyB C-terminal domain-containing protein</fullName>
    </recommendedName>
</protein>
<dbReference type="InterPro" id="IPR005565">
    <property type="entry name" value="Hemolysn_activator_HlyB_C"/>
</dbReference>
<evidence type="ECO:0000313" key="3">
    <source>
        <dbReference type="Proteomes" id="UP000310017"/>
    </source>
</evidence>
<keyword evidence="3" id="KW-1185">Reference proteome</keyword>
<sequence>MKIFTRRSWTSRILYFSLFLVIFGCATSKKYVAEEVEINEPITKEISHSFYLFGGYKADKEKATNPLLLQAQEEIEKTNTPSTIFFLGDYGNKAITSIEQQMGLAKASDQAYFLLGDEEWKSKKVDSIKKFEKYVESKDWKTVDFEPENNCPLERKHIDDNLDMIIVNSTWLISDWDRIRGIHQDCPDIVTLRQFLEKLQNYINDAQDKNVLIAMHHPVFSNGKYAGQHTFGSQLLPIPFLGAAITNYGSLAGFSPKSITNNRYNAYAILMSFLAQESERVTFVSGHENSLQYLVGQNGTHQIISGSVTEKDATHRTSESITTMGGSLEFEGKYTFGENGYARLDYFEDGSSKVTFKTAKETNTLSVHEPFPDKSANQDYSPIAQKEIKSAIVGDEKILKKSGLYKTIWGERYRRYFTEEVTAPVAILDTLYGGLEVVKKGGGHQSYNLRLEDKDGKEYAMRSLDKNAARILKFNLFGAAYNLDEYEDSATEKIIYDFFTTSHPYLTLPIGPLSEAAEINHATPKLFYIPKQKTLGQYNEVYGDALYFIEERPSEKWIDYEGYTVSVPDEAGSIKAFESTEDMLSKLEEDESYSVDERSVVRARLFDMLIGDWDRHADQYRWGEYEINDDDKRFVAIPRDRDNAFPKFDGIGVPFIQWFTPLIRSWQTYEPEIKNLKWLNDKGNLLDNVLVTKNGKELWIEEAMNMQANISDAAIEKAFGILPKEVQDEVSEEVKNNFKQRLKDLHKYAEQYGEYLEKRVILHGTNKDDIIQVERQADGKTKIVLRRNLTDDPNEKFYERVFDKERTKEIWIYGLNDTDKFIVSGEGDHEIFIRLIGGYGEDTYQIENNDRVKVYDFRYEDSDFSEMPVRKNLTNQFSTNSFHWRNYQENNNVVVPAIGYRTNDGFTLGLTDIYTVNGFNGNPFKQQHLFSANYYSIFQGVDARYQGTFANIIPKWNLELEGYLTNNRYSINYFGFGNETENLEDTLDLDFYRSVMQNYKVRAGLAIQTLRISAVYENFKINEFDDRIFNRTNLSPEVFESQNYIGAEAGIRYQNDDANDFPTRGFLLEFQGGYRQNTQLDNNRFGYARLKLAFSKKLIKSGDLVFGTEFEGMTNIGNDFFFYHAPSLGGQNGLRGFRDERFTGKSYFYQSTDLRLRLKRVRTSILPLTIGLFGGFDYGRVWVSNDTSNVWHHSQGGGIWVSGLSSFGLSAGYFNSVDGNIIQIGFGFGF</sequence>
<gene>
    <name evidence="2" type="ORF">FGM00_04695</name>
</gene>